<name>A0A0E9WB49_ANGAN</name>
<protein>
    <submittedName>
        <fullName evidence="1">Uncharacterized protein</fullName>
    </submittedName>
</protein>
<evidence type="ECO:0000313" key="1">
    <source>
        <dbReference type="EMBL" id="JAH87521.1"/>
    </source>
</evidence>
<organism evidence="1">
    <name type="scientific">Anguilla anguilla</name>
    <name type="common">European freshwater eel</name>
    <name type="synonym">Muraena anguilla</name>
    <dbReference type="NCBI Taxonomy" id="7936"/>
    <lineage>
        <taxon>Eukaryota</taxon>
        <taxon>Metazoa</taxon>
        <taxon>Chordata</taxon>
        <taxon>Craniata</taxon>
        <taxon>Vertebrata</taxon>
        <taxon>Euteleostomi</taxon>
        <taxon>Actinopterygii</taxon>
        <taxon>Neopterygii</taxon>
        <taxon>Teleostei</taxon>
        <taxon>Anguilliformes</taxon>
        <taxon>Anguillidae</taxon>
        <taxon>Anguilla</taxon>
    </lineage>
</organism>
<sequence>MVLHPVSVFPSVCLGAVSSCLFPISACSSFLVAKTVPCRVATSADSSITFLKDAWACFRL</sequence>
<dbReference type="EMBL" id="GBXM01021056">
    <property type="protein sequence ID" value="JAH87521.1"/>
    <property type="molecule type" value="Transcribed_RNA"/>
</dbReference>
<reference evidence="1" key="1">
    <citation type="submission" date="2014-11" db="EMBL/GenBank/DDBJ databases">
        <authorList>
            <person name="Amaro Gonzalez C."/>
        </authorList>
    </citation>
    <scope>NUCLEOTIDE SEQUENCE</scope>
</reference>
<accession>A0A0E9WB49</accession>
<reference evidence="1" key="2">
    <citation type="journal article" date="2015" name="Fish Shellfish Immunol.">
        <title>Early steps in the European eel (Anguilla anguilla)-Vibrio vulnificus interaction in the gills: Role of the RtxA13 toxin.</title>
        <authorList>
            <person name="Callol A."/>
            <person name="Pajuelo D."/>
            <person name="Ebbesson L."/>
            <person name="Teles M."/>
            <person name="MacKenzie S."/>
            <person name="Amaro C."/>
        </authorList>
    </citation>
    <scope>NUCLEOTIDE SEQUENCE</scope>
</reference>
<proteinExistence type="predicted"/>
<dbReference type="AlphaFoldDB" id="A0A0E9WB49"/>